<evidence type="ECO:0000256" key="9">
    <source>
        <dbReference type="RuleBase" id="RU368033"/>
    </source>
</evidence>
<comment type="function">
    <text evidence="8 9">Component of the signal peptidase complex (SPC) which catalyzes the cleavage of N-terminal signal sequences from nascent proteins as they are translocated into the lumen of the endoplasmic reticulum. Enhances the enzymatic activity of SPC and facilitates the interactions between different components of the translocation site.</text>
</comment>
<evidence type="ECO:0000256" key="7">
    <source>
        <dbReference type="ARBA" id="ARBA00023136"/>
    </source>
</evidence>
<dbReference type="GO" id="GO:0006465">
    <property type="term" value="P:signal peptide processing"/>
    <property type="evidence" value="ECO:0007669"/>
    <property type="project" value="UniProtKB-UniRule"/>
</dbReference>
<name>A0A2V0PA28_9CHLO</name>
<keyword evidence="6 9" id="KW-1133">Transmembrane helix</keyword>
<dbReference type="InParanoid" id="A0A2V0PA28"/>
<dbReference type="AlphaFoldDB" id="A0A2V0PA28"/>
<evidence type="ECO:0000256" key="6">
    <source>
        <dbReference type="ARBA" id="ARBA00022989"/>
    </source>
</evidence>
<dbReference type="InterPro" id="IPR009582">
    <property type="entry name" value="Spc2/SPCS2"/>
</dbReference>
<keyword evidence="5 9" id="KW-0256">Endoplasmic reticulum</keyword>
<dbReference type="EMBL" id="BDRX01000046">
    <property type="protein sequence ID" value="GBF93955.1"/>
    <property type="molecule type" value="Genomic_DNA"/>
</dbReference>
<evidence type="ECO:0000256" key="4">
    <source>
        <dbReference type="ARBA" id="ARBA00022692"/>
    </source>
</evidence>
<evidence type="ECO:0000313" key="11">
    <source>
        <dbReference type="Proteomes" id="UP000247498"/>
    </source>
</evidence>
<organism evidence="10 11">
    <name type="scientific">Raphidocelis subcapitata</name>
    <dbReference type="NCBI Taxonomy" id="307507"/>
    <lineage>
        <taxon>Eukaryota</taxon>
        <taxon>Viridiplantae</taxon>
        <taxon>Chlorophyta</taxon>
        <taxon>core chlorophytes</taxon>
        <taxon>Chlorophyceae</taxon>
        <taxon>CS clade</taxon>
        <taxon>Sphaeropleales</taxon>
        <taxon>Selenastraceae</taxon>
        <taxon>Raphidocelis</taxon>
    </lineage>
</organism>
<dbReference type="OrthoDB" id="29558at2759"/>
<evidence type="ECO:0000256" key="2">
    <source>
        <dbReference type="ARBA" id="ARBA00007324"/>
    </source>
</evidence>
<evidence type="ECO:0000256" key="8">
    <source>
        <dbReference type="ARBA" id="ARBA00045608"/>
    </source>
</evidence>
<sequence>MARAAAIKFKREQLEAEAPPPKPQKIDLNDAAAVKHKLDSTAAEVVLDAGYIEDHLISNVKIVLGAAAVLCAVYSHFGPGKFPDNWWTVATCVALYVAINAVLSAFSYARERDSFMVTQPKMGREHGIRLSSRMERYGDTYTLVIANADKYEDREVKLDTSVCSYFHSDGYLADSKFRGHVQKLLSQYERIDKAHEGSRPKALNPKKQR</sequence>
<dbReference type="Pfam" id="PF06703">
    <property type="entry name" value="SPC25"/>
    <property type="match status" value="1"/>
</dbReference>
<keyword evidence="11" id="KW-1185">Reference proteome</keyword>
<protein>
    <recommendedName>
        <fullName evidence="3 9">Signal peptidase complex subunit 2</fullName>
    </recommendedName>
</protein>
<dbReference type="GO" id="GO:0045047">
    <property type="term" value="P:protein targeting to ER"/>
    <property type="evidence" value="ECO:0007669"/>
    <property type="project" value="TreeGrafter"/>
</dbReference>
<evidence type="ECO:0000313" key="10">
    <source>
        <dbReference type="EMBL" id="GBF93955.1"/>
    </source>
</evidence>
<accession>A0A2V0PA28</accession>
<dbReference type="STRING" id="307507.A0A2V0PA28"/>
<feature type="transmembrane region" description="Helical" evidence="9">
    <location>
        <begin position="86"/>
        <end position="109"/>
    </location>
</feature>
<proteinExistence type="inferred from homology"/>
<comment type="similarity">
    <text evidence="2 9">Belongs to the SPCS2 family.</text>
</comment>
<keyword evidence="7 9" id="KW-0472">Membrane</keyword>
<feature type="transmembrane region" description="Helical" evidence="9">
    <location>
        <begin position="62"/>
        <end position="80"/>
    </location>
</feature>
<keyword evidence="4 9" id="KW-0812">Transmembrane</keyword>
<evidence type="ECO:0000256" key="3">
    <source>
        <dbReference type="ARBA" id="ARBA00017057"/>
    </source>
</evidence>
<dbReference type="PANTHER" id="PTHR13085">
    <property type="entry name" value="MICROSOMAL SIGNAL PEPTIDASE 25 KDA SUBUNIT"/>
    <property type="match status" value="1"/>
</dbReference>
<evidence type="ECO:0000256" key="1">
    <source>
        <dbReference type="ARBA" id="ARBA00004477"/>
    </source>
</evidence>
<gene>
    <name evidence="10" type="ORF">Rsub_06204</name>
</gene>
<reference evidence="10 11" key="1">
    <citation type="journal article" date="2018" name="Sci. Rep.">
        <title>Raphidocelis subcapitata (=Pseudokirchneriella subcapitata) provides an insight into genome evolution and environmental adaptations in the Sphaeropleales.</title>
        <authorList>
            <person name="Suzuki S."/>
            <person name="Yamaguchi H."/>
            <person name="Nakajima N."/>
            <person name="Kawachi M."/>
        </authorList>
    </citation>
    <scope>NUCLEOTIDE SEQUENCE [LARGE SCALE GENOMIC DNA]</scope>
    <source>
        <strain evidence="10 11">NIES-35</strain>
    </source>
</reference>
<comment type="caution">
    <text evidence="10">The sequence shown here is derived from an EMBL/GenBank/DDBJ whole genome shotgun (WGS) entry which is preliminary data.</text>
</comment>
<dbReference type="GO" id="GO:0005787">
    <property type="term" value="C:signal peptidase complex"/>
    <property type="evidence" value="ECO:0007669"/>
    <property type="project" value="UniProtKB-UniRule"/>
</dbReference>
<dbReference type="FunCoup" id="A0A2V0PA28">
    <property type="interactions" value="2075"/>
</dbReference>
<dbReference type="Proteomes" id="UP000247498">
    <property type="component" value="Unassembled WGS sequence"/>
</dbReference>
<dbReference type="PANTHER" id="PTHR13085:SF0">
    <property type="entry name" value="SIGNAL PEPTIDASE COMPLEX SUBUNIT 2"/>
    <property type="match status" value="1"/>
</dbReference>
<evidence type="ECO:0000256" key="5">
    <source>
        <dbReference type="ARBA" id="ARBA00022824"/>
    </source>
</evidence>
<dbReference type="GO" id="GO:0008233">
    <property type="term" value="F:peptidase activity"/>
    <property type="evidence" value="ECO:0007669"/>
    <property type="project" value="UniProtKB-UniRule"/>
</dbReference>
<comment type="subcellular location">
    <subcellularLocation>
        <location evidence="1 9">Endoplasmic reticulum membrane</location>
        <topology evidence="1 9">Multi-pass membrane protein</topology>
    </subcellularLocation>
</comment>